<evidence type="ECO:0000313" key="1">
    <source>
        <dbReference type="EMBL" id="GAI82504.1"/>
    </source>
</evidence>
<comment type="caution">
    <text evidence="1">The sequence shown here is derived from an EMBL/GenBank/DDBJ whole genome shotgun (WGS) entry which is preliminary data.</text>
</comment>
<reference evidence="1" key="1">
    <citation type="journal article" date="2014" name="Front. Microbiol.">
        <title>High frequency of phylogenetically diverse reductive dehalogenase-homologous genes in deep subseafloor sedimentary metagenomes.</title>
        <authorList>
            <person name="Kawai M."/>
            <person name="Futagami T."/>
            <person name="Toyoda A."/>
            <person name="Takaki Y."/>
            <person name="Nishi S."/>
            <person name="Hori S."/>
            <person name="Arai W."/>
            <person name="Tsubouchi T."/>
            <person name="Morono Y."/>
            <person name="Uchiyama I."/>
            <person name="Ito T."/>
            <person name="Fujiyama A."/>
            <person name="Inagaki F."/>
            <person name="Takami H."/>
        </authorList>
    </citation>
    <scope>NUCLEOTIDE SEQUENCE</scope>
    <source>
        <strain evidence="1">Expedition CK06-06</strain>
    </source>
</reference>
<sequence>MRNNIEINTVVSPAKFKKYKDRLFREKVWTSISIKTDKKGKLEYFAIYEVMPIGKIRWAGEIKNIEKSNENPGKYDIYLKGIAKIGPIRYDHKKQNIIRRSRYTNYELLKKAKTLSDIF</sequence>
<proteinExistence type="predicted"/>
<dbReference type="AlphaFoldDB" id="X1TR64"/>
<gene>
    <name evidence="1" type="ORF">S12H4_17003</name>
</gene>
<accession>X1TR64</accession>
<protein>
    <submittedName>
        <fullName evidence="1">Uncharacterized protein</fullName>
    </submittedName>
</protein>
<organism evidence="1">
    <name type="scientific">marine sediment metagenome</name>
    <dbReference type="NCBI Taxonomy" id="412755"/>
    <lineage>
        <taxon>unclassified sequences</taxon>
        <taxon>metagenomes</taxon>
        <taxon>ecological metagenomes</taxon>
    </lineage>
</organism>
<name>X1TR64_9ZZZZ</name>
<dbReference type="EMBL" id="BARW01008268">
    <property type="protein sequence ID" value="GAI82504.1"/>
    <property type="molecule type" value="Genomic_DNA"/>
</dbReference>